<evidence type="ECO:0000313" key="3">
    <source>
        <dbReference type="EMBL" id="OXA62757.1"/>
    </source>
</evidence>
<protein>
    <recommendedName>
        <fullName evidence="2">Arrestin C-terminal-like domain-containing protein</fullName>
    </recommendedName>
</protein>
<gene>
    <name evidence="3" type="ORF">Fcan01_01370</name>
</gene>
<dbReference type="AlphaFoldDB" id="A0A226F031"/>
<dbReference type="InterPro" id="IPR011022">
    <property type="entry name" value="Arrestin_C-like"/>
</dbReference>
<dbReference type="GO" id="GO:0015031">
    <property type="term" value="P:protein transport"/>
    <property type="evidence" value="ECO:0007669"/>
    <property type="project" value="TreeGrafter"/>
</dbReference>
<dbReference type="PANTHER" id="PTHR11188">
    <property type="entry name" value="ARRESTIN DOMAIN CONTAINING PROTEIN"/>
    <property type="match status" value="1"/>
</dbReference>
<feature type="domain" description="Arrestin C-terminal-like" evidence="2">
    <location>
        <begin position="183"/>
        <end position="303"/>
    </location>
</feature>
<sequence>MLKMRYYGHHGTGGPRPASQIITEVPASNRPKVEITLDGAIWPMHSKISGWIELKRNETYCGLIVEMLGYYVHANTSYPILPTSSGCKMWQRFSGSGVKGDTMTSRASSKFPFELVLPRNGVLPGTFRTKSGQQVYYILRVSAERGPIVNSQLGRKAITYGGNFHLRNIEPSVVRKEISLPELKLVLEIPKRQYLVYECIPFVVNYEGESSSVKRIKVSLIRSISHNGQESDQASVKESTESETMDCITFRRFLKRERFSRSGSLSVDKDALPSPTFMSRENKNLRIRYAVKIKVTINGQSEEIRQIEVVFGTEMLNPTDDGDTPPSPPPPLDLDFPSRFPPSYSQLPSKVGSVVSLETLPPHYEDLY</sequence>
<name>A0A226F031_FOLCA</name>
<comment type="caution">
    <text evidence="3">The sequence shown here is derived from an EMBL/GenBank/DDBJ whole genome shotgun (WGS) entry which is preliminary data.</text>
</comment>
<reference evidence="3 4" key="1">
    <citation type="submission" date="2015-12" db="EMBL/GenBank/DDBJ databases">
        <title>The genome of Folsomia candida.</title>
        <authorList>
            <person name="Faddeeva A."/>
            <person name="Derks M.F."/>
            <person name="Anvar Y."/>
            <person name="Smit S."/>
            <person name="Van Straalen N."/>
            <person name="Roelofs D."/>
        </authorList>
    </citation>
    <scope>NUCLEOTIDE SEQUENCE [LARGE SCALE GENOMIC DNA]</scope>
    <source>
        <strain evidence="3 4">VU population</strain>
        <tissue evidence="3">Whole body</tissue>
    </source>
</reference>
<dbReference type="EMBL" id="LNIX01000001">
    <property type="protein sequence ID" value="OXA62757.1"/>
    <property type="molecule type" value="Genomic_DNA"/>
</dbReference>
<evidence type="ECO:0000256" key="1">
    <source>
        <dbReference type="SAM" id="MobiDB-lite"/>
    </source>
</evidence>
<dbReference type="InterPro" id="IPR014752">
    <property type="entry name" value="Arrestin-like_C"/>
</dbReference>
<feature type="region of interest" description="Disordered" evidence="1">
    <location>
        <begin position="315"/>
        <end position="339"/>
    </location>
</feature>
<dbReference type="GO" id="GO:0005737">
    <property type="term" value="C:cytoplasm"/>
    <property type="evidence" value="ECO:0007669"/>
    <property type="project" value="TreeGrafter"/>
</dbReference>
<dbReference type="PANTHER" id="PTHR11188:SF17">
    <property type="entry name" value="FI21816P1"/>
    <property type="match status" value="1"/>
</dbReference>
<accession>A0A226F031</accession>
<dbReference type="InterPro" id="IPR050357">
    <property type="entry name" value="Arrestin_domain-protein"/>
</dbReference>
<organism evidence="3 4">
    <name type="scientific">Folsomia candida</name>
    <name type="common">Springtail</name>
    <dbReference type="NCBI Taxonomy" id="158441"/>
    <lineage>
        <taxon>Eukaryota</taxon>
        <taxon>Metazoa</taxon>
        <taxon>Ecdysozoa</taxon>
        <taxon>Arthropoda</taxon>
        <taxon>Hexapoda</taxon>
        <taxon>Collembola</taxon>
        <taxon>Entomobryomorpha</taxon>
        <taxon>Isotomoidea</taxon>
        <taxon>Isotomidae</taxon>
        <taxon>Proisotominae</taxon>
        <taxon>Folsomia</taxon>
    </lineage>
</organism>
<dbReference type="Gene3D" id="2.60.40.640">
    <property type="match status" value="1"/>
</dbReference>
<dbReference type="Proteomes" id="UP000198287">
    <property type="component" value="Unassembled WGS sequence"/>
</dbReference>
<dbReference type="Pfam" id="PF02752">
    <property type="entry name" value="Arrestin_C"/>
    <property type="match status" value="1"/>
</dbReference>
<keyword evidence="4" id="KW-1185">Reference proteome</keyword>
<evidence type="ECO:0000259" key="2">
    <source>
        <dbReference type="Pfam" id="PF02752"/>
    </source>
</evidence>
<proteinExistence type="predicted"/>
<evidence type="ECO:0000313" key="4">
    <source>
        <dbReference type="Proteomes" id="UP000198287"/>
    </source>
</evidence>